<evidence type="ECO:0000313" key="1">
    <source>
        <dbReference type="EMBL" id="KIO06100.1"/>
    </source>
</evidence>
<name>A0A0C3NZ34_PISTI</name>
<proteinExistence type="predicted"/>
<protein>
    <submittedName>
        <fullName evidence="1">Uncharacterized protein</fullName>
    </submittedName>
</protein>
<gene>
    <name evidence="1" type="ORF">M404DRAFT_999327</name>
</gene>
<dbReference type="AlphaFoldDB" id="A0A0C3NZ34"/>
<dbReference type="InParanoid" id="A0A0C3NZ34"/>
<evidence type="ECO:0000313" key="2">
    <source>
        <dbReference type="Proteomes" id="UP000054217"/>
    </source>
</evidence>
<sequence>MTSNCSRCFSSRCRLHPSEPFSSRASVTRTVSFSTCHCVGKSRRDRLHHVGNAFRVRLIEVTIDIERVVHGWRQLSRLR</sequence>
<keyword evidence="2" id="KW-1185">Reference proteome</keyword>
<dbReference type="EMBL" id="KN831964">
    <property type="protein sequence ID" value="KIO06100.1"/>
    <property type="molecule type" value="Genomic_DNA"/>
</dbReference>
<dbReference type="Proteomes" id="UP000054217">
    <property type="component" value="Unassembled WGS sequence"/>
</dbReference>
<reference evidence="2" key="2">
    <citation type="submission" date="2015-01" db="EMBL/GenBank/DDBJ databases">
        <title>Evolutionary Origins and Diversification of the Mycorrhizal Mutualists.</title>
        <authorList>
            <consortium name="DOE Joint Genome Institute"/>
            <consortium name="Mycorrhizal Genomics Consortium"/>
            <person name="Kohler A."/>
            <person name="Kuo A."/>
            <person name="Nagy L.G."/>
            <person name="Floudas D."/>
            <person name="Copeland A."/>
            <person name="Barry K.W."/>
            <person name="Cichocki N."/>
            <person name="Veneault-Fourrey C."/>
            <person name="LaButti K."/>
            <person name="Lindquist E.A."/>
            <person name="Lipzen A."/>
            <person name="Lundell T."/>
            <person name="Morin E."/>
            <person name="Murat C."/>
            <person name="Riley R."/>
            <person name="Ohm R."/>
            <person name="Sun H."/>
            <person name="Tunlid A."/>
            <person name="Henrissat B."/>
            <person name="Grigoriev I.V."/>
            <person name="Hibbett D.S."/>
            <person name="Martin F."/>
        </authorList>
    </citation>
    <scope>NUCLEOTIDE SEQUENCE [LARGE SCALE GENOMIC DNA]</scope>
    <source>
        <strain evidence="2">Marx 270</strain>
    </source>
</reference>
<organism evidence="1 2">
    <name type="scientific">Pisolithus tinctorius Marx 270</name>
    <dbReference type="NCBI Taxonomy" id="870435"/>
    <lineage>
        <taxon>Eukaryota</taxon>
        <taxon>Fungi</taxon>
        <taxon>Dikarya</taxon>
        <taxon>Basidiomycota</taxon>
        <taxon>Agaricomycotina</taxon>
        <taxon>Agaricomycetes</taxon>
        <taxon>Agaricomycetidae</taxon>
        <taxon>Boletales</taxon>
        <taxon>Sclerodermatineae</taxon>
        <taxon>Pisolithaceae</taxon>
        <taxon>Pisolithus</taxon>
    </lineage>
</organism>
<accession>A0A0C3NZ34</accession>
<reference evidence="1 2" key="1">
    <citation type="submission" date="2014-04" db="EMBL/GenBank/DDBJ databases">
        <authorList>
            <consortium name="DOE Joint Genome Institute"/>
            <person name="Kuo A."/>
            <person name="Kohler A."/>
            <person name="Costa M.D."/>
            <person name="Nagy L.G."/>
            <person name="Floudas D."/>
            <person name="Copeland A."/>
            <person name="Barry K.W."/>
            <person name="Cichocki N."/>
            <person name="Veneault-Fourrey C."/>
            <person name="LaButti K."/>
            <person name="Lindquist E.A."/>
            <person name="Lipzen A."/>
            <person name="Lundell T."/>
            <person name="Morin E."/>
            <person name="Murat C."/>
            <person name="Sun H."/>
            <person name="Tunlid A."/>
            <person name="Henrissat B."/>
            <person name="Grigoriev I.V."/>
            <person name="Hibbett D.S."/>
            <person name="Martin F."/>
            <person name="Nordberg H.P."/>
            <person name="Cantor M.N."/>
            <person name="Hua S.X."/>
        </authorList>
    </citation>
    <scope>NUCLEOTIDE SEQUENCE [LARGE SCALE GENOMIC DNA]</scope>
    <source>
        <strain evidence="1 2">Marx 270</strain>
    </source>
</reference>
<dbReference type="HOGENOM" id="CLU_2606967_0_0_1"/>